<evidence type="ECO:0000259" key="1">
    <source>
        <dbReference type="Pfam" id="PF12937"/>
    </source>
</evidence>
<proteinExistence type="predicted"/>
<reference evidence="2 3" key="1">
    <citation type="submission" date="2014-04" db="EMBL/GenBank/DDBJ databases">
        <authorList>
            <consortium name="DOE Joint Genome Institute"/>
            <person name="Kuo A."/>
            <person name="Gay G."/>
            <person name="Dore J."/>
            <person name="Kohler A."/>
            <person name="Nagy L.G."/>
            <person name="Floudas D."/>
            <person name="Copeland A."/>
            <person name="Barry K.W."/>
            <person name="Cichocki N."/>
            <person name="Veneault-Fourrey C."/>
            <person name="LaButti K."/>
            <person name="Lindquist E.A."/>
            <person name="Lipzen A."/>
            <person name="Lundell T."/>
            <person name="Morin E."/>
            <person name="Murat C."/>
            <person name="Sun H."/>
            <person name="Tunlid A."/>
            <person name="Henrissat B."/>
            <person name="Grigoriev I.V."/>
            <person name="Hibbett D.S."/>
            <person name="Martin F."/>
            <person name="Nordberg H.P."/>
            <person name="Cantor M.N."/>
            <person name="Hua S.X."/>
        </authorList>
    </citation>
    <scope>NUCLEOTIDE SEQUENCE [LARGE SCALE GENOMIC DNA]</scope>
    <source>
        <strain evidence="3">h7</strain>
    </source>
</reference>
<accession>A0A0C3CEM0</accession>
<dbReference type="AlphaFoldDB" id="A0A0C3CEM0"/>
<evidence type="ECO:0000313" key="2">
    <source>
        <dbReference type="EMBL" id="KIM42624.1"/>
    </source>
</evidence>
<dbReference type="OrthoDB" id="3053652at2759"/>
<protein>
    <recommendedName>
        <fullName evidence="1">F-box domain-containing protein</fullName>
    </recommendedName>
</protein>
<gene>
    <name evidence="2" type="ORF">M413DRAFT_120812</name>
</gene>
<feature type="domain" description="F-box" evidence="1">
    <location>
        <begin position="75"/>
        <end position="133"/>
    </location>
</feature>
<dbReference type="Gene3D" id="1.20.1280.50">
    <property type="match status" value="1"/>
</dbReference>
<feature type="non-terminal residue" evidence="2">
    <location>
        <position position="367"/>
    </location>
</feature>
<dbReference type="SUPFAM" id="SSF81383">
    <property type="entry name" value="F-box domain"/>
    <property type="match status" value="1"/>
</dbReference>
<dbReference type="InterPro" id="IPR001810">
    <property type="entry name" value="F-box_dom"/>
</dbReference>
<dbReference type="STRING" id="686832.A0A0C3CEM0"/>
<sequence length="367" mass="41760">MIGIFNYPPCEMTSSNGKLCEVDVEALVLSLFMVFDESERNRPEMPMEELKELENHLKLAITRVRTIQNASAPVNHLPPEILAHIFSFVQPHAQGPPFPLPKTYNKWMKVTRVCQHWRTTALAFPRLWSHIHVRKALDRKIATTNIKRSAQSPLNVYCTIVTPPLANEVNVLSLVAEQMHRIQELHIHWTIDHETSLWDLIIPPTPAPNLEVLSLIGSWDERVSNLILPPVFQNITPRLKKLTFTRISSWPHNDFCGLTHLSLFDQRDGRVSLSKFLEILKSSPGLEALLLNSAGPDENSIITHEGRTLILVPLNRLRRIEIGDWTMASRSIPIFLSHLIFPKDATLCIWGQSLGNVSSILNVDNYD</sequence>
<name>A0A0C3CEM0_HEBCY</name>
<evidence type="ECO:0000313" key="3">
    <source>
        <dbReference type="Proteomes" id="UP000053424"/>
    </source>
</evidence>
<dbReference type="HOGENOM" id="CLU_755569_0_0_1"/>
<reference evidence="3" key="2">
    <citation type="submission" date="2015-01" db="EMBL/GenBank/DDBJ databases">
        <title>Evolutionary Origins and Diversification of the Mycorrhizal Mutualists.</title>
        <authorList>
            <consortium name="DOE Joint Genome Institute"/>
            <consortium name="Mycorrhizal Genomics Consortium"/>
            <person name="Kohler A."/>
            <person name="Kuo A."/>
            <person name="Nagy L.G."/>
            <person name="Floudas D."/>
            <person name="Copeland A."/>
            <person name="Barry K.W."/>
            <person name="Cichocki N."/>
            <person name="Veneault-Fourrey C."/>
            <person name="LaButti K."/>
            <person name="Lindquist E.A."/>
            <person name="Lipzen A."/>
            <person name="Lundell T."/>
            <person name="Morin E."/>
            <person name="Murat C."/>
            <person name="Riley R."/>
            <person name="Ohm R."/>
            <person name="Sun H."/>
            <person name="Tunlid A."/>
            <person name="Henrissat B."/>
            <person name="Grigoriev I.V."/>
            <person name="Hibbett D.S."/>
            <person name="Martin F."/>
        </authorList>
    </citation>
    <scope>NUCLEOTIDE SEQUENCE [LARGE SCALE GENOMIC DNA]</scope>
    <source>
        <strain evidence="3">h7</strain>
    </source>
</reference>
<organism evidence="2 3">
    <name type="scientific">Hebeloma cylindrosporum</name>
    <dbReference type="NCBI Taxonomy" id="76867"/>
    <lineage>
        <taxon>Eukaryota</taxon>
        <taxon>Fungi</taxon>
        <taxon>Dikarya</taxon>
        <taxon>Basidiomycota</taxon>
        <taxon>Agaricomycotina</taxon>
        <taxon>Agaricomycetes</taxon>
        <taxon>Agaricomycetidae</taxon>
        <taxon>Agaricales</taxon>
        <taxon>Agaricineae</taxon>
        <taxon>Hymenogastraceae</taxon>
        <taxon>Hebeloma</taxon>
    </lineage>
</organism>
<dbReference type="EMBL" id="KN831777">
    <property type="protein sequence ID" value="KIM42624.1"/>
    <property type="molecule type" value="Genomic_DNA"/>
</dbReference>
<keyword evidence="3" id="KW-1185">Reference proteome</keyword>
<dbReference type="Proteomes" id="UP000053424">
    <property type="component" value="Unassembled WGS sequence"/>
</dbReference>
<dbReference type="InterPro" id="IPR036047">
    <property type="entry name" value="F-box-like_dom_sf"/>
</dbReference>
<dbReference type="SUPFAM" id="SSF52047">
    <property type="entry name" value="RNI-like"/>
    <property type="match status" value="1"/>
</dbReference>
<dbReference type="Pfam" id="PF12937">
    <property type="entry name" value="F-box-like"/>
    <property type="match status" value="1"/>
</dbReference>